<proteinExistence type="predicted"/>
<reference evidence="1" key="2">
    <citation type="submission" date="2021-04" db="EMBL/GenBank/DDBJ databases">
        <authorList>
            <person name="Gilroy R."/>
        </authorList>
    </citation>
    <scope>NUCLEOTIDE SEQUENCE</scope>
    <source>
        <strain evidence="1">ChiGjej1B1-98</strain>
    </source>
</reference>
<dbReference type="EMBL" id="DXDC01000081">
    <property type="protein sequence ID" value="HIY65176.1"/>
    <property type="molecule type" value="Genomic_DNA"/>
</dbReference>
<dbReference type="Proteomes" id="UP000824005">
    <property type="component" value="Unassembled WGS sequence"/>
</dbReference>
<accession>A0A9D2C7L9</accession>
<evidence type="ECO:0000313" key="1">
    <source>
        <dbReference type="EMBL" id="HIY65176.1"/>
    </source>
</evidence>
<gene>
    <name evidence="1" type="ORF">H9830_02735</name>
</gene>
<sequence>MQAALGDRVLEIDPVGSTAVPGADRARALVPEVLARVIGETAIAARRTGEFDILERRFGVQVDAQELWRDGLPYR</sequence>
<evidence type="ECO:0000313" key="2">
    <source>
        <dbReference type="Proteomes" id="UP000824005"/>
    </source>
</evidence>
<comment type="caution">
    <text evidence="1">The sequence shown here is derived from an EMBL/GenBank/DDBJ whole genome shotgun (WGS) entry which is preliminary data.</text>
</comment>
<name>A0A9D2C7L9_9MICO</name>
<reference evidence="1" key="1">
    <citation type="journal article" date="2021" name="PeerJ">
        <title>Extensive microbial diversity within the chicken gut microbiome revealed by metagenomics and culture.</title>
        <authorList>
            <person name="Gilroy R."/>
            <person name="Ravi A."/>
            <person name="Getino M."/>
            <person name="Pursley I."/>
            <person name="Horton D.L."/>
            <person name="Alikhan N.F."/>
            <person name="Baker D."/>
            <person name="Gharbi K."/>
            <person name="Hall N."/>
            <person name="Watson M."/>
            <person name="Adriaenssens E.M."/>
            <person name="Foster-Nyarko E."/>
            <person name="Jarju S."/>
            <person name="Secka A."/>
            <person name="Antonio M."/>
            <person name="Oren A."/>
            <person name="Chaudhuri R.R."/>
            <person name="La Ragione R."/>
            <person name="Hildebrand F."/>
            <person name="Pallen M.J."/>
        </authorList>
    </citation>
    <scope>NUCLEOTIDE SEQUENCE</scope>
    <source>
        <strain evidence="1">ChiGjej1B1-98</strain>
    </source>
</reference>
<protein>
    <submittedName>
        <fullName evidence="1">GrpB family protein</fullName>
    </submittedName>
</protein>
<dbReference type="AlphaFoldDB" id="A0A9D2C7L9"/>
<organism evidence="1 2">
    <name type="scientific">Candidatus Agrococcus pullicola</name>
    <dbReference type="NCBI Taxonomy" id="2838429"/>
    <lineage>
        <taxon>Bacteria</taxon>
        <taxon>Bacillati</taxon>
        <taxon>Actinomycetota</taxon>
        <taxon>Actinomycetes</taxon>
        <taxon>Micrococcales</taxon>
        <taxon>Microbacteriaceae</taxon>
        <taxon>Agrococcus</taxon>
    </lineage>
</organism>